<evidence type="ECO:0000313" key="2">
    <source>
        <dbReference type="EMBL" id="ORY56872.1"/>
    </source>
</evidence>
<accession>A0A1Y2DC77</accession>
<gene>
    <name evidence="2" type="ORF">BCR38DRAFT_111918</name>
</gene>
<dbReference type="EMBL" id="MCFJ01000021">
    <property type="protein sequence ID" value="ORY56872.1"/>
    <property type="molecule type" value="Genomic_DNA"/>
</dbReference>
<comment type="caution">
    <text evidence="2">The sequence shown here is derived from an EMBL/GenBank/DDBJ whole genome shotgun (WGS) entry which is preliminary data.</text>
</comment>
<dbReference type="InParanoid" id="A0A1Y2DC77"/>
<evidence type="ECO:0000313" key="3">
    <source>
        <dbReference type="Proteomes" id="UP000193689"/>
    </source>
</evidence>
<reference evidence="2 3" key="1">
    <citation type="submission" date="2016-07" db="EMBL/GenBank/DDBJ databases">
        <title>Pervasive Adenine N6-methylation of Active Genes in Fungi.</title>
        <authorList>
            <consortium name="DOE Joint Genome Institute"/>
            <person name="Mondo S.J."/>
            <person name="Dannebaum R.O."/>
            <person name="Kuo R.C."/>
            <person name="Labutti K."/>
            <person name="Haridas S."/>
            <person name="Kuo A."/>
            <person name="Salamov A."/>
            <person name="Ahrendt S.R."/>
            <person name="Lipzen A."/>
            <person name="Sullivan W."/>
            <person name="Andreopoulos W.B."/>
            <person name="Clum A."/>
            <person name="Lindquist E."/>
            <person name="Daum C."/>
            <person name="Ramamoorthy G.K."/>
            <person name="Gryganskyi A."/>
            <person name="Culley D."/>
            <person name="Magnuson J.K."/>
            <person name="James T.Y."/>
            <person name="O'Malley M.A."/>
            <person name="Stajich J.E."/>
            <person name="Spatafora J.W."/>
            <person name="Visel A."/>
            <person name="Grigoriev I.V."/>
        </authorList>
    </citation>
    <scope>NUCLEOTIDE SEQUENCE [LARGE SCALE GENOMIC DNA]</scope>
    <source>
        <strain evidence="2 3">CBS 129021</strain>
    </source>
</reference>
<name>A0A1Y2DC77_9PEZI</name>
<organism evidence="2 3">
    <name type="scientific">Pseudomassariella vexata</name>
    <dbReference type="NCBI Taxonomy" id="1141098"/>
    <lineage>
        <taxon>Eukaryota</taxon>
        <taxon>Fungi</taxon>
        <taxon>Dikarya</taxon>
        <taxon>Ascomycota</taxon>
        <taxon>Pezizomycotina</taxon>
        <taxon>Sordariomycetes</taxon>
        <taxon>Xylariomycetidae</taxon>
        <taxon>Amphisphaeriales</taxon>
        <taxon>Pseudomassariaceae</taxon>
        <taxon>Pseudomassariella</taxon>
    </lineage>
</organism>
<dbReference type="RefSeq" id="XP_040710339.1">
    <property type="nucleotide sequence ID" value="XM_040853388.1"/>
</dbReference>
<keyword evidence="3" id="KW-1185">Reference proteome</keyword>
<feature type="compositionally biased region" description="Basic residues" evidence="1">
    <location>
        <begin position="109"/>
        <end position="122"/>
    </location>
</feature>
<feature type="region of interest" description="Disordered" evidence="1">
    <location>
        <begin position="33"/>
        <end position="129"/>
    </location>
</feature>
<evidence type="ECO:0000256" key="1">
    <source>
        <dbReference type="SAM" id="MobiDB-lite"/>
    </source>
</evidence>
<sequence>MVDTCTFLTPPAYSFRHYTWGLFRFPSSSFPRTYPHKSQAAANPAPCFLAPSGRRSRSPGAAEPAAPVASVTSQPHRSHPGLAWPVERNTGGGSTPKHGVGSPPDHRPSSNHKSYRCVKKSSRSPTLPRCPCCTSAPDDVW</sequence>
<proteinExistence type="predicted"/>
<dbReference type="AlphaFoldDB" id="A0A1Y2DC77"/>
<protein>
    <submittedName>
        <fullName evidence="2">Uncharacterized protein</fullName>
    </submittedName>
</protein>
<dbReference type="GeneID" id="63769600"/>
<dbReference type="Proteomes" id="UP000193689">
    <property type="component" value="Unassembled WGS sequence"/>
</dbReference>